<name>J3MGJ7_ORYBR</name>
<dbReference type="Gramene" id="OB06G31410.1">
    <property type="protein sequence ID" value="OB06G31410.1"/>
    <property type="gene ID" value="OB06G31410"/>
</dbReference>
<reference evidence="2" key="2">
    <citation type="submission" date="2013-04" db="UniProtKB">
        <authorList>
            <consortium name="EnsemblPlants"/>
        </authorList>
    </citation>
    <scope>IDENTIFICATION</scope>
</reference>
<sequence length="110" mass="12435">MQRLRWWSQRAREGVAPKSPSSSPAQTLSFHPLVRRRGELPLPWLKAGPGGELVARPFFPAGREDLLGLLFGAVRLRCLIQIDLEQIATGRHFVIIILVDQLVTMMIRLL</sequence>
<evidence type="ECO:0000313" key="3">
    <source>
        <dbReference type="Proteomes" id="UP000006038"/>
    </source>
</evidence>
<dbReference type="AlphaFoldDB" id="J3MGJ7"/>
<dbReference type="EnsemblPlants" id="OB06G31410.1">
    <property type="protein sequence ID" value="OB06G31410.1"/>
    <property type="gene ID" value="OB06G31410"/>
</dbReference>
<dbReference type="Proteomes" id="UP000006038">
    <property type="component" value="Chromosome 6"/>
</dbReference>
<evidence type="ECO:0000256" key="1">
    <source>
        <dbReference type="SAM" id="MobiDB-lite"/>
    </source>
</evidence>
<organism evidence="2">
    <name type="scientific">Oryza brachyantha</name>
    <name type="common">malo sina</name>
    <dbReference type="NCBI Taxonomy" id="4533"/>
    <lineage>
        <taxon>Eukaryota</taxon>
        <taxon>Viridiplantae</taxon>
        <taxon>Streptophyta</taxon>
        <taxon>Embryophyta</taxon>
        <taxon>Tracheophyta</taxon>
        <taxon>Spermatophyta</taxon>
        <taxon>Magnoliopsida</taxon>
        <taxon>Liliopsida</taxon>
        <taxon>Poales</taxon>
        <taxon>Poaceae</taxon>
        <taxon>BOP clade</taxon>
        <taxon>Oryzoideae</taxon>
        <taxon>Oryzeae</taxon>
        <taxon>Oryzinae</taxon>
        <taxon>Oryza</taxon>
    </lineage>
</organism>
<dbReference type="HOGENOM" id="CLU_2174890_0_0_1"/>
<protein>
    <submittedName>
        <fullName evidence="2">Uncharacterized protein</fullName>
    </submittedName>
</protein>
<reference evidence="2" key="1">
    <citation type="journal article" date="2013" name="Nat. Commun.">
        <title>Whole-genome sequencing of Oryza brachyantha reveals mechanisms underlying Oryza genome evolution.</title>
        <authorList>
            <person name="Chen J."/>
            <person name="Huang Q."/>
            <person name="Gao D."/>
            <person name="Wang J."/>
            <person name="Lang Y."/>
            <person name="Liu T."/>
            <person name="Li B."/>
            <person name="Bai Z."/>
            <person name="Luis Goicoechea J."/>
            <person name="Liang C."/>
            <person name="Chen C."/>
            <person name="Zhang W."/>
            <person name="Sun S."/>
            <person name="Liao Y."/>
            <person name="Zhang X."/>
            <person name="Yang L."/>
            <person name="Song C."/>
            <person name="Wang M."/>
            <person name="Shi J."/>
            <person name="Liu G."/>
            <person name="Liu J."/>
            <person name="Zhou H."/>
            <person name="Zhou W."/>
            <person name="Yu Q."/>
            <person name="An N."/>
            <person name="Chen Y."/>
            <person name="Cai Q."/>
            <person name="Wang B."/>
            <person name="Liu B."/>
            <person name="Min J."/>
            <person name="Huang Y."/>
            <person name="Wu H."/>
            <person name="Li Z."/>
            <person name="Zhang Y."/>
            <person name="Yin Y."/>
            <person name="Song W."/>
            <person name="Jiang J."/>
            <person name="Jackson S.A."/>
            <person name="Wing R.A."/>
            <person name="Wang J."/>
            <person name="Chen M."/>
        </authorList>
    </citation>
    <scope>NUCLEOTIDE SEQUENCE [LARGE SCALE GENOMIC DNA]</scope>
    <source>
        <strain evidence="2">cv. IRGC 101232</strain>
    </source>
</reference>
<evidence type="ECO:0000313" key="2">
    <source>
        <dbReference type="EnsemblPlants" id="OB06G31410.1"/>
    </source>
</evidence>
<proteinExistence type="predicted"/>
<accession>J3MGJ7</accession>
<keyword evidence="3" id="KW-1185">Reference proteome</keyword>
<feature type="region of interest" description="Disordered" evidence="1">
    <location>
        <begin position="1"/>
        <end position="27"/>
    </location>
</feature>